<evidence type="ECO:0008006" key="3">
    <source>
        <dbReference type="Google" id="ProtNLM"/>
    </source>
</evidence>
<dbReference type="InterPro" id="IPR011468">
    <property type="entry name" value="DUF1574"/>
</dbReference>
<dbReference type="RefSeq" id="WP_090856762.1">
    <property type="nucleotide sequence ID" value="NZ_FNJU01000009.1"/>
</dbReference>
<evidence type="ECO:0000313" key="2">
    <source>
        <dbReference type="Proteomes" id="UP000199159"/>
    </source>
</evidence>
<gene>
    <name evidence="1" type="ORF">SAMN05216565_109101</name>
</gene>
<sequence length="349" mass="41249">MTYKKWLTIFLTLLFTILTIGYGLRYSGQQFVYDLERATWEAKDRMIDNIHDYNYDYLILGTSRTLALNPLYLEEKYQTKTINLSVGGATAPSTYYFLERLLEKKIKPKKIYIELNPMNMSSFDTDVNTTLGERFIRFVAEKDEIRELANYEEAALTKYKNIHSFPFNDYFYKTNKMMIDGMFKRFDDKISDDKMTQTLLTNKGFFLFGKDTLDFSEINRTIRRQDSINYGNFISKYTQEEVPLLTKIYFEKLLSTLENSNIDYYFFFSPMPEGRAVIEDLSFGKMSELYNQIDPDKISSSILLLDEQYFSDPSHVNYYGSIIYNDYFNECIINNECSFSTHELHELGF</sequence>
<keyword evidence="2" id="KW-1185">Reference proteome</keyword>
<reference evidence="2" key="1">
    <citation type="submission" date="2016-10" db="EMBL/GenBank/DDBJ databases">
        <authorList>
            <person name="Varghese N."/>
            <person name="Submissions S."/>
        </authorList>
    </citation>
    <scope>NUCLEOTIDE SEQUENCE [LARGE SCALE GENOMIC DNA]</scope>
    <source>
        <strain evidence="2">IBRC-M10078</strain>
    </source>
</reference>
<organism evidence="1 2">
    <name type="scientific">Litchfieldia salsa</name>
    <dbReference type="NCBI Taxonomy" id="930152"/>
    <lineage>
        <taxon>Bacteria</taxon>
        <taxon>Bacillati</taxon>
        <taxon>Bacillota</taxon>
        <taxon>Bacilli</taxon>
        <taxon>Bacillales</taxon>
        <taxon>Bacillaceae</taxon>
        <taxon>Litchfieldia</taxon>
    </lineage>
</organism>
<dbReference type="EMBL" id="FNJU01000009">
    <property type="protein sequence ID" value="SDP86069.1"/>
    <property type="molecule type" value="Genomic_DNA"/>
</dbReference>
<dbReference type="Proteomes" id="UP000199159">
    <property type="component" value="Unassembled WGS sequence"/>
</dbReference>
<dbReference type="AlphaFoldDB" id="A0A1H0W5U3"/>
<dbReference type="OrthoDB" id="9783944at2"/>
<protein>
    <recommendedName>
        <fullName evidence="3">DUF1574 domain-containing protein</fullName>
    </recommendedName>
</protein>
<dbReference type="SUPFAM" id="SSF52266">
    <property type="entry name" value="SGNH hydrolase"/>
    <property type="match status" value="1"/>
</dbReference>
<proteinExistence type="predicted"/>
<dbReference type="Pfam" id="PF07611">
    <property type="entry name" value="DUF1574"/>
    <property type="match status" value="1"/>
</dbReference>
<name>A0A1H0W5U3_9BACI</name>
<accession>A0A1H0W5U3</accession>
<evidence type="ECO:0000313" key="1">
    <source>
        <dbReference type="EMBL" id="SDP86069.1"/>
    </source>
</evidence>